<protein>
    <submittedName>
        <fullName evidence="2">Glucosylceramidase</fullName>
    </submittedName>
</protein>
<accession>A0AC35FPS9</accession>
<reference evidence="2" key="1">
    <citation type="submission" date="2022-11" db="UniProtKB">
        <authorList>
            <consortium name="WormBaseParasite"/>
        </authorList>
    </citation>
    <scope>IDENTIFICATION</scope>
</reference>
<organism evidence="1 2">
    <name type="scientific">Panagrolaimus sp. PS1159</name>
    <dbReference type="NCBI Taxonomy" id="55785"/>
    <lineage>
        <taxon>Eukaryota</taxon>
        <taxon>Metazoa</taxon>
        <taxon>Ecdysozoa</taxon>
        <taxon>Nematoda</taxon>
        <taxon>Chromadorea</taxon>
        <taxon>Rhabditida</taxon>
        <taxon>Tylenchina</taxon>
        <taxon>Panagrolaimomorpha</taxon>
        <taxon>Panagrolaimoidea</taxon>
        <taxon>Panagrolaimidae</taxon>
        <taxon>Panagrolaimus</taxon>
    </lineage>
</organism>
<evidence type="ECO:0000313" key="1">
    <source>
        <dbReference type="Proteomes" id="UP000887580"/>
    </source>
</evidence>
<evidence type="ECO:0000313" key="2">
    <source>
        <dbReference type="WBParaSite" id="PS1159_v2.g19546.t1"/>
    </source>
</evidence>
<proteinExistence type="predicted"/>
<dbReference type="Proteomes" id="UP000887580">
    <property type="component" value="Unplaced"/>
</dbReference>
<name>A0AC35FPS9_9BILA</name>
<sequence>MRLLFAAFLAVILVISCVTALKTCIQKKSPGKDPRIECICNSTYCDEFPPLGTLNAGDAAIYQSSISGKRFDRTTGKFMSSKRSQPAKSAKTIKATFDRTNKYQTIIGFGGAFTDAASINLATLSAATQEQFIQTYYGESGIQYTTGRVPVASCDFSTHEYSYADTPDDFNMTTFALTVEDFNYKIPFIKRAREVSKNKLKLFSTPWAPPGWMKTNGEMRGQGTLKGDLGGKYYQAFALYYYKFFEAYHNQGIDFWGLTVLNEPFSGGDWQIMWFNATQETAYVKMNLGPILRNNDITKNLKLMIYDDQRDKIVPYVNELLGDPDAAKFVDGIAIHWYLDDNYKPTVLSDVHNAHPKPFILPTEACTYYAAPMQGDWSRALQYSYDIMGDLQNWASGWTDWNLAVNVQGGPNWVGNYVDAPIIVSNTSDEFYKQPMFYAMGHFSKFLQPGAQRVDLTTTATSQDFFESVGFVTADNKNVVVLDNRQAIDTYTISLTDKQTGKILTFDMEPRSIATVVWNQ</sequence>
<dbReference type="WBParaSite" id="PS1159_v2.g19546.t1">
    <property type="protein sequence ID" value="PS1159_v2.g19546.t1"/>
    <property type="gene ID" value="PS1159_v2.g19546"/>
</dbReference>